<proteinExistence type="predicted"/>
<dbReference type="AlphaFoldDB" id="A0A4U5N564"/>
<reference evidence="2 3" key="1">
    <citation type="journal article" date="2015" name="Genome Biol.">
        <title>Comparative genomics of Steinernema reveals deeply conserved gene regulatory networks.</title>
        <authorList>
            <person name="Dillman A.R."/>
            <person name="Macchietto M."/>
            <person name="Porter C.F."/>
            <person name="Rogers A."/>
            <person name="Williams B."/>
            <person name="Antoshechkin I."/>
            <person name="Lee M.M."/>
            <person name="Goodwin Z."/>
            <person name="Lu X."/>
            <person name="Lewis E.E."/>
            <person name="Goodrich-Blair H."/>
            <person name="Stock S.P."/>
            <person name="Adams B.J."/>
            <person name="Sternberg P.W."/>
            <person name="Mortazavi A."/>
        </authorList>
    </citation>
    <scope>NUCLEOTIDE SEQUENCE [LARGE SCALE GENOMIC DNA]</scope>
    <source>
        <strain evidence="2 3">ALL</strain>
    </source>
</reference>
<dbReference type="Proteomes" id="UP000298663">
    <property type="component" value="Unassembled WGS sequence"/>
</dbReference>
<evidence type="ECO:0000313" key="2">
    <source>
        <dbReference type="EMBL" id="TKR77550.1"/>
    </source>
</evidence>
<name>A0A4U5N564_STECR</name>
<sequence>MNLHELLVFFVAVAAGAEALRCKCSQSSAKTPCDNGICTVPSGDSACLALDHPTSGIYYACSQSRLPHGRCSEKLTKSGVTVRVCSCDDEDYCNARMWPVNDSPAVRSDSGSPIFRHVEAPASISGTPALALLSLPTLFLLLLHCW</sequence>
<comment type="caution">
    <text evidence="2">The sequence shown here is derived from an EMBL/GenBank/DDBJ whole genome shotgun (WGS) entry which is preliminary data.</text>
</comment>
<reference evidence="2 3" key="2">
    <citation type="journal article" date="2019" name="G3 (Bethesda)">
        <title>Hybrid Assembly of the Genome of the Entomopathogenic Nematode Steinernema carpocapsae Identifies the X-Chromosome.</title>
        <authorList>
            <person name="Serra L."/>
            <person name="Macchietto M."/>
            <person name="Macias-Munoz A."/>
            <person name="McGill C.J."/>
            <person name="Rodriguez I.M."/>
            <person name="Rodriguez B."/>
            <person name="Murad R."/>
            <person name="Mortazavi A."/>
        </authorList>
    </citation>
    <scope>NUCLEOTIDE SEQUENCE [LARGE SCALE GENOMIC DNA]</scope>
    <source>
        <strain evidence="2 3">ALL</strain>
    </source>
</reference>
<feature type="signal peptide" evidence="1">
    <location>
        <begin position="1"/>
        <end position="19"/>
    </location>
</feature>
<accession>A0A4U5N564</accession>
<keyword evidence="3" id="KW-1185">Reference proteome</keyword>
<evidence type="ECO:0000313" key="3">
    <source>
        <dbReference type="Proteomes" id="UP000298663"/>
    </source>
</evidence>
<feature type="chain" id="PRO_5020201199" description="UPAR/Ly6 domain-containing protein" evidence="1">
    <location>
        <begin position="20"/>
        <end position="146"/>
    </location>
</feature>
<gene>
    <name evidence="2" type="ORF">L596_018500</name>
</gene>
<evidence type="ECO:0008006" key="4">
    <source>
        <dbReference type="Google" id="ProtNLM"/>
    </source>
</evidence>
<organism evidence="2 3">
    <name type="scientific">Steinernema carpocapsae</name>
    <name type="common">Entomopathogenic nematode</name>
    <dbReference type="NCBI Taxonomy" id="34508"/>
    <lineage>
        <taxon>Eukaryota</taxon>
        <taxon>Metazoa</taxon>
        <taxon>Ecdysozoa</taxon>
        <taxon>Nematoda</taxon>
        <taxon>Chromadorea</taxon>
        <taxon>Rhabditida</taxon>
        <taxon>Tylenchina</taxon>
        <taxon>Panagrolaimomorpha</taxon>
        <taxon>Strongyloidoidea</taxon>
        <taxon>Steinernematidae</taxon>
        <taxon>Steinernema</taxon>
    </lineage>
</organism>
<protein>
    <recommendedName>
        <fullName evidence="4">UPAR/Ly6 domain-containing protein</fullName>
    </recommendedName>
</protein>
<evidence type="ECO:0000256" key="1">
    <source>
        <dbReference type="SAM" id="SignalP"/>
    </source>
</evidence>
<dbReference type="OrthoDB" id="5821200at2759"/>
<keyword evidence="1" id="KW-0732">Signal</keyword>
<dbReference type="EMBL" id="AZBU02000005">
    <property type="protein sequence ID" value="TKR77550.1"/>
    <property type="molecule type" value="Genomic_DNA"/>
</dbReference>